<protein>
    <submittedName>
        <fullName evidence="2">Uncharacterized protein</fullName>
    </submittedName>
</protein>
<gene>
    <name evidence="2" type="ORF">BLTE_23700</name>
</gene>
<accession>A0A348G2A2</accession>
<dbReference type="EMBL" id="AP018907">
    <property type="protein sequence ID" value="BBF93685.1"/>
    <property type="molecule type" value="Genomic_DNA"/>
</dbReference>
<feature type="compositionally biased region" description="Acidic residues" evidence="1">
    <location>
        <begin position="52"/>
        <end position="61"/>
    </location>
</feature>
<keyword evidence="3" id="KW-1185">Reference proteome</keyword>
<sequence length="101" mass="10525">MGAARCRMRCPNPQSPKGKPGLSRKGASPAAVPGGLRVSDSLLPSPLAGEGGETEQSEVEPGEGCIRVDAGRFTPHPPRDLTIARHPLPQGATVFMDLILC</sequence>
<proteinExistence type="predicted"/>
<reference evidence="2 3" key="1">
    <citation type="submission" date="2018-08" db="EMBL/GenBank/DDBJ databases">
        <title>Complete genome sequencing of Blastochloris tepida GI.</title>
        <authorList>
            <person name="Tsukatani Y."/>
            <person name="Mori H."/>
        </authorList>
    </citation>
    <scope>NUCLEOTIDE SEQUENCE [LARGE SCALE GENOMIC DNA]</scope>
    <source>
        <strain evidence="2 3">GI</strain>
    </source>
</reference>
<feature type="region of interest" description="Disordered" evidence="1">
    <location>
        <begin position="1"/>
        <end position="62"/>
    </location>
</feature>
<evidence type="ECO:0000313" key="2">
    <source>
        <dbReference type="EMBL" id="BBF93685.1"/>
    </source>
</evidence>
<evidence type="ECO:0000313" key="3">
    <source>
        <dbReference type="Proteomes" id="UP000266934"/>
    </source>
</evidence>
<dbReference type="AlphaFoldDB" id="A0A348G2A2"/>
<dbReference type="KEGG" id="blag:BLTE_23700"/>
<dbReference type="Proteomes" id="UP000266934">
    <property type="component" value="Chromosome"/>
</dbReference>
<evidence type="ECO:0000256" key="1">
    <source>
        <dbReference type="SAM" id="MobiDB-lite"/>
    </source>
</evidence>
<name>A0A348G2A2_9HYPH</name>
<organism evidence="2 3">
    <name type="scientific">Blastochloris tepida</name>
    <dbReference type="NCBI Taxonomy" id="2233851"/>
    <lineage>
        <taxon>Bacteria</taxon>
        <taxon>Pseudomonadati</taxon>
        <taxon>Pseudomonadota</taxon>
        <taxon>Alphaproteobacteria</taxon>
        <taxon>Hyphomicrobiales</taxon>
        <taxon>Blastochloridaceae</taxon>
        <taxon>Blastochloris</taxon>
    </lineage>
</organism>